<feature type="compositionally biased region" description="Basic and acidic residues" evidence="1">
    <location>
        <begin position="683"/>
        <end position="695"/>
    </location>
</feature>
<dbReference type="STRING" id="3983.A0A251JEX2"/>
<feature type="compositionally biased region" description="Polar residues" evidence="1">
    <location>
        <begin position="210"/>
        <end position="223"/>
    </location>
</feature>
<dbReference type="Proteomes" id="UP000091857">
    <property type="component" value="Chromosome 13"/>
</dbReference>
<reference evidence="3 4" key="1">
    <citation type="submission" date="2016-02" db="EMBL/GenBank/DDBJ databases">
        <title>WGS assembly of Manihot esculenta.</title>
        <authorList>
            <person name="Bredeson J.V."/>
            <person name="Prochnik S.E."/>
            <person name="Lyons J.B."/>
            <person name="Schmutz J."/>
            <person name="Grimwood J."/>
            <person name="Vrebalov J."/>
            <person name="Bart R.S."/>
            <person name="Amuge T."/>
            <person name="Ferguson M.E."/>
            <person name="Green R."/>
            <person name="Putnam N."/>
            <person name="Stites J."/>
            <person name="Rounsley S."/>
            <person name="Rokhsar D.S."/>
        </authorList>
    </citation>
    <scope>NUCLEOTIDE SEQUENCE [LARGE SCALE GENOMIC DNA]</scope>
    <source>
        <strain evidence="4">cv. AM560-2</strain>
        <tissue evidence="3">Leaf</tissue>
    </source>
</reference>
<accession>A0A251JEX2</accession>
<dbReference type="EMBL" id="CM004399">
    <property type="protein sequence ID" value="OAY32433.1"/>
    <property type="molecule type" value="Genomic_DNA"/>
</dbReference>
<feature type="region of interest" description="Disordered" evidence="1">
    <location>
        <begin position="676"/>
        <end position="695"/>
    </location>
</feature>
<evidence type="ECO:0000259" key="2">
    <source>
        <dbReference type="PROSITE" id="PS51840"/>
    </source>
</evidence>
<feature type="region of interest" description="Disordered" evidence="1">
    <location>
        <begin position="168"/>
        <end position="256"/>
    </location>
</feature>
<evidence type="ECO:0000313" key="3">
    <source>
        <dbReference type="EMBL" id="OAY32431.1"/>
    </source>
</evidence>
<dbReference type="Gramene" id="Manes.13G017200.12.v8.1">
    <property type="protein sequence ID" value="Manes.13G017200.12.v8.1.CDS"/>
    <property type="gene ID" value="Manes.13G017200.v8.1"/>
</dbReference>
<evidence type="ECO:0000256" key="1">
    <source>
        <dbReference type="SAM" id="MobiDB-lite"/>
    </source>
</evidence>
<dbReference type="PROSITE" id="PS51840">
    <property type="entry name" value="C2_NT"/>
    <property type="match status" value="1"/>
</dbReference>
<name>A0A251JEX2_MANES</name>
<dbReference type="GO" id="GO:0005643">
    <property type="term" value="C:nuclear pore"/>
    <property type="evidence" value="ECO:0007669"/>
    <property type="project" value="InterPro"/>
</dbReference>
<dbReference type="Gramene" id="Manes.13G017200.11.v8.1">
    <property type="protein sequence ID" value="Manes.13G017200.11.v8.1.CDS"/>
    <property type="gene ID" value="Manes.13G017200.v8.1"/>
</dbReference>
<dbReference type="Pfam" id="PF10358">
    <property type="entry name" value="NT-C2"/>
    <property type="match status" value="1"/>
</dbReference>
<keyword evidence="4" id="KW-1185">Reference proteome</keyword>
<dbReference type="AlphaFoldDB" id="A0A251JEX2"/>
<dbReference type="Gramene" id="Manes.13G017200.10.v8.1">
    <property type="protein sequence ID" value="Manes.13G017200.10.v8.1.CDS"/>
    <property type="gene ID" value="Manes.13G017200.v8.1"/>
</dbReference>
<dbReference type="OMA" id="PFDMLAD"/>
<gene>
    <name evidence="3" type="ORF">MANES_13G017200</name>
</gene>
<feature type="domain" description="C2 NT-type" evidence="2">
    <location>
        <begin position="7"/>
        <end position="158"/>
    </location>
</feature>
<evidence type="ECO:0000313" key="4">
    <source>
        <dbReference type="Proteomes" id="UP000091857"/>
    </source>
</evidence>
<sequence length="1063" mass="117570">MVLGLRSKNRKGTSVLVDYLIYIQEIKPWPSFQSLKSVESVLLHWDNGDQCSGSFTSNIGDGKVEFSETFRLSVTLFRETSRKGTARDSFQKNYLELSLYEVRKDRAMKGQLLGSAVINLADYGIIKDTITISTPVNFKKSSRSTAQPVLYVSIQPFDRDNSILSKEVSLDKDGSESVSEVTNEGNDEESEFASFTDDDVDDNVSSHSSRTISSFAFESNKGSPAQDEKNLTGSATNDSRRVNGEANFPSGVAHSNSELNTIGEASKHLNGASSTSSSTGLSSNMQNYINDLGPKTVLSDNYIQAGKNSVHVDLQVSQTNQEADGKAWNGEQIGQVIAKTSNLQVGLMEDKLKKEVEDNGQEEELMLLKNHSLEEEKFAGKLPQEPMKRQVNLRSSTLASNRMSNAVQGNTRKDKLKHLKSVQLQFNVAESDESFHNLEFVEKANKIDVPEIFHKSGLYHMSSEKQKQTNLHSDYKTQLKSEVQILEKELNGTAAEEVGLYPAAVRHGNSTNKVQLIERPKEIDASGDIHEVDENFPPSEKEQVENSFSGYKVEMESKVEMLKEELMEAAVLEVGLYSVVAEHGSSANKVHAPARRLSRFYLHACKASSQAKRASAARAIISGLVLASKACGNDVPRLTFWLSNSIVLRAIVSQVVEKLQLASAPSIIPNVGQKGRLEASPCEDEKNDKSKGSDEWEEPHTFIVALEKVEAWIFSRIVESVWWQTLTPHMQPTAVKGSNSKKTHARRYGLGDQEQGNFAIDLWKKAFKDACERLCPIRSGGHECGCLPVLARLIMEQLVQRLDVAMFNAILRESADEMPTDPVSDPISDPKVLPIPAGKSSFGAGAQLKNAVGNWSRWLTDIFGIDDNDSLENVNELDSNKTECETSFKAFQLLNALSDLMMLPFEMLADGSTRKEVCPTFGAGIIERVLNNFVPDEFNPDPIPEAIFESLDSEDLAENENEYITSFPCMATPTIYSPPPAASLTNIIGEVENQTLQRSGSAVLRKAYTSDDELDELDSPMTSIIIDNPRSSVPTASNWMPKSNGGRKVVRYQLLRQVWKDGE</sequence>
<dbReference type="InterPro" id="IPR021827">
    <property type="entry name" value="Nup186/Nup192/Nup205"/>
</dbReference>
<dbReference type="InterPro" id="IPR019448">
    <property type="entry name" value="NT-C2"/>
</dbReference>
<dbReference type="OrthoDB" id="20172at2759"/>
<proteinExistence type="predicted"/>
<organism evidence="3 4">
    <name type="scientific">Manihot esculenta</name>
    <name type="common">Cassava</name>
    <name type="synonym">Jatropha manihot</name>
    <dbReference type="NCBI Taxonomy" id="3983"/>
    <lineage>
        <taxon>Eukaryota</taxon>
        <taxon>Viridiplantae</taxon>
        <taxon>Streptophyta</taxon>
        <taxon>Embryophyta</taxon>
        <taxon>Tracheophyta</taxon>
        <taxon>Spermatophyta</taxon>
        <taxon>Magnoliopsida</taxon>
        <taxon>eudicotyledons</taxon>
        <taxon>Gunneridae</taxon>
        <taxon>Pentapetalae</taxon>
        <taxon>rosids</taxon>
        <taxon>fabids</taxon>
        <taxon>Malpighiales</taxon>
        <taxon>Euphorbiaceae</taxon>
        <taxon>Crotonoideae</taxon>
        <taxon>Manihoteae</taxon>
        <taxon>Manihot</taxon>
    </lineage>
</organism>
<dbReference type="EMBL" id="CM004399">
    <property type="protein sequence ID" value="OAY32431.1"/>
    <property type="molecule type" value="Genomic_DNA"/>
</dbReference>
<feature type="compositionally biased region" description="Acidic residues" evidence="1">
    <location>
        <begin position="185"/>
        <end position="202"/>
    </location>
</feature>
<dbReference type="EMBL" id="CM004399">
    <property type="protein sequence ID" value="OAY32432.1"/>
    <property type="molecule type" value="Genomic_DNA"/>
</dbReference>
<protein>
    <recommendedName>
        <fullName evidence="2">C2 NT-type domain-containing protein</fullName>
    </recommendedName>
</protein>
<dbReference type="PANTHER" id="PTHR31344:SF13">
    <property type="entry name" value="EEIG1_EHBP1 PROTEIN AMINO-TERMINAL DOMAIN PROTEIN"/>
    <property type="match status" value="1"/>
</dbReference>
<dbReference type="PANTHER" id="PTHR31344">
    <property type="entry name" value="NUCLEAR PORE COMPLEX PROTEIN NUP205"/>
    <property type="match status" value="1"/>
</dbReference>